<organism evidence="2 3">
    <name type="scientific">Tilletia indica</name>
    <dbReference type="NCBI Taxonomy" id="43049"/>
    <lineage>
        <taxon>Eukaryota</taxon>
        <taxon>Fungi</taxon>
        <taxon>Dikarya</taxon>
        <taxon>Basidiomycota</taxon>
        <taxon>Ustilaginomycotina</taxon>
        <taxon>Exobasidiomycetes</taxon>
        <taxon>Tilletiales</taxon>
        <taxon>Tilletiaceae</taxon>
        <taxon>Tilletia</taxon>
    </lineage>
</organism>
<protein>
    <submittedName>
        <fullName evidence="2">Uncharacterized protein</fullName>
    </submittedName>
</protein>
<evidence type="ECO:0000313" key="2">
    <source>
        <dbReference type="EMBL" id="KAE8237594.1"/>
    </source>
</evidence>
<evidence type="ECO:0000256" key="1">
    <source>
        <dbReference type="SAM" id="MobiDB-lite"/>
    </source>
</evidence>
<keyword evidence="3" id="KW-1185">Reference proteome</keyword>
<accession>A0A177TA72</accession>
<evidence type="ECO:0000313" key="3">
    <source>
        <dbReference type="Proteomes" id="UP000077521"/>
    </source>
</evidence>
<proteinExistence type="predicted"/>
<comment type="caution">
    <text evidence="2">The sequence shown here is derived from an EMBL/GenBank/DDBJ whole genome shotgun (WGS) entry which is preliminary data.</text>
</comment>
<reference evidence="2" key="1">
    <citation type="submission" date="2016-04" db="EMBL/GenBank/DDBJ databases">
        <authorList>
            <person name="Nguyen H.D."/>
            <person name="Samba Siva P."/>
            <person name="Cullis J."/>
            <person name="Levesque C.A."/>
            <person name="Hambleton S."/>
        </authorList>
    </citation>
    <scope>NUCLEOTIDE SEQUENCE</scope>
    <source>
        <strain evidence="2">DAOMC 236416</strain>
    </source>
</reference>
<dbReference type="AlphaFoldDB" id="A0A177TA72"/>
<gene>
    <name evidence="2" type="ORF">A4X13_0g8724</name>
</gene>
<sequence length="234" mass="26222">MNEDAQDTQSSPTPTLTTYKHSMGTIHRIHIHNSQHWTHLQMPKSPNTNNVPLSLMHALPTAIPSQTHLLSLDFFIHISKLSPASRRHPSSSLPQLPFQLRSREQLSSAPATGRKPCLTTFFGHPLHTHTFTDKSTHTLRSGERNQNAQWTHTVRPGVKTLKRHSGPTPTLILYASHVFGNSTTHRAVVCDQDSAQGDASWNDTPGIEQARTSLRPIPIHRHTRTVDVRIWPGD</sequence>
<dbReference type="EMBL" id="LWDF02001722">
    <property type="protein sequence ID" value="KAE8237594.1"/>
    <property type="molecule type" value="Genomic_DNA"/>
</dbReference>
<feature type="region of interest" description="Disordered" evidence="1">
    <location>
        <begin position="132"/>
        <end position="153"/>
    </location>
</feature>
<feature type="compositionally biased region" description="Basic and acidic residues" evidence="1">
    <location>
        <begin position="132"/>
        <end position="143"/>
    </location>
</feature>
<dbReference type="Proteomes" id="UP000077521">
    <property type="component" value="Unassembled WGS sequence"/>
</dbReference>
<reference evidence="2" key="2">
    <citation type="journal article" date="2019" name="IMA Fungus">
        <title>Genome sequencing and comparison of five Tilletia species to identify candidate genes for the detection of regulated species infecting wheat.</title>
        <authorList>
            <person name="Nguyen H.D.T."/>
            <person name="Sultana T."/>
            <person name="Kesanakurti P."/>
            <person name="Hambleton S."/>
        </authorList>
    </citation>
    <scope>NUCLEOTIDE SEQUENCE</scope>
    <source>
        <strain evidence="2">DAOMC 236416</strain>
    </source>
</reference>
<name>A0A177TA72_9BASI</name>